<dbReference type="Proteomes" id="UP000325313">
    <property type="component" value="Unassembled WGS sequence"/>
</dbReference>
<evidence type="ECO:0000313" key="3">
    <source>
        <dbReference type="Proteomes" id="UP000325313"/>
    </source>
</evidence>
<dbReference type="EMBL" id="VDEP01000404">
    <property type="protein sequence ID" value="KAA1090167.1"/>
    <property type="molecule type" value="Genomic_DNA"/>
</dbReference>
<sequence length="93" mass="10700">MTIQLASRPPMMRKRGSSNNRRYRLVEIEYHIVGCRYSRLVDSLTGSREEGPRKGGSRLKSGDAKEHLDVRTCKNRREEGENLTLSFRSAHLP</sequence>
<evidence type="ECO:0000256" key="1">
    <source>
        <dbReference type="SAM" id="MobiDB-lite"/>
    </source>
</evidence>
<gene>
    <name evidence="2" type="ORF">PGTUg99_036753</name>
</gene>
<name>A0A5B0NLN9_PUCGR</name>
<dbReference type="AlphaFoldDB" id="A0A5B0NLN9"/>
<organism evidence="2 3">
    <name type="scientific">Puccinia graminis f. sp. tritici</name>
    <dbReference type="NCBI Taxonomy" id="56615"/>
    <lineage>
        <taxon>Eukaryota</taxon>
        <taxon>Fungi</taxon>
        <taxon>Dikarya</taxon>
        <taxon>Basidiomycota</taxon>
        <taxon>Pucciniomycotina</taxon>
        <taxon>Pucciniomycetes</taxon>
        <taxon>Pucciniales</taxon>
        <taxon>Pucciniaceae</taxon>
        <taxon>Puccinia</taxon>
    </lineage>
</organism>
<comment type="caution">
    <text evidence="2">The sequence shown here is derived from an EMBL/GenBank/DDBJ whole genome shotgun (WGS) entry which is preliminary data.</text>
</comment>
<proteinExistence type="predicted"/>
<accession>A0A5B0NLN9</accession>
<feature type="region of interest" description="Disordered" evidence="1">
    <location>
        <begin position="44"/>
        <end position="75"/>
    </location>
</feature>
<evidence type="ECO:0000313" key="2">
    <source>
        <dbReference type="EMBL" id="KAA1090167.1"/>
    </source>
</evidence>
<protein>
    <submittedName>
        <fullName evidence="2">Uncharacterized protein</fullName>
    </submittedName>
</protein>
<feature type="compositionally biased region" description="Basic and acidic residues" evidence="1">
    <location>
        <begin position="60"/>
        <end position="75"/>
    </location>
</feature>
<reference evidence="2 3" key="1">
    <citation type="submission" date="2019-05" db="EMBL/GenBank/DDBJ databases">
        <title>Emergence of the Ug99 lineage of the wheat stem rust pathogen through somatic hybridization.</title>
        <authorList>
            <person name="Li F."/>
            <person name="Upadhyaya N.M."/>
            <person name="Sperschneider J."/>
            <person name="Matny O."/>
            <person name="Nguyen-Phuc H."/>
            <person name="Mago R."/>
            <person name="Raley C."/>
            <person name="Miller M.E."/>
            <person name="Silverstein K.A.T."/>
            <person name="Henningsen E."/>
            <person name="Hirsch C.D."/>
            <person name="Visser B."/>
            <person name="Pretorius Z.A."/>
            <person name="Steffenson B.J."/>
            <person name="Schwessinger B."/>
            <person name="Dodds P.N."/>
            <person name="Figueroa M."/>
        </authorList>
    </citation>
    <scope>NUCLEOTIDE SEQUENCE [LARGE SCALE GENOMIC DNA]</scope>
    <source>
        <strain evidence="2 3">Ug99</strain>
    </source>
</reference>